<dbReference type="GO" id="GO:0055085">
    <property type="term" value="P:transmembrane transport"/>
    <property type="evidence" value="ECO:0007669"/>
    <property type="project" value="TreeGrafter"/>
</dbReference>
<evidence type="ECO:0000256" key="2">
    <source>
        <dbReference type="ARBA" id="ARBA00009773"/>
    </source>
</evidence>
<evidence type="ECO:0000256" key="1">
    <source>
        <dbReference type="ARBA" id="ARBA00004141"/>
    </source>
</evidence>
<feature type="transmembrane region" description="Helical" evidence="6">
    <location>
        <begin position="171"/>
        <end position="189"/>
    </location>
</feature>
<protein>
    <submittedName>
        <fullName evidence="7">Permease</fullName>
    </submittedName>
</protein>
<dbReference type="PANTHER" id="PTHR21716">
    <property type="entry name" value="TRANSMEMBRANE PROTEIN"/>
    <property type="match status" value="1"/>
</dbReference>
<dbReference type="AlphaFoldDB" id="A0A0D5NLG5"/>
<reference evidence="7 8" key="1">
    <citation type="journal article" date="2015" name="J. Biotechnol.">
        <title>Complete genome sequence of Paenibacillus beijingensis 7188(T) (=DSM 24997(T)), a novel rhizobacterium from jujube garden soil.</title>
        <authorList>
            <person name="Kwak Y."/>
            <person name="Shin J.H."/>
        </authorList>
    </citation>
    <scope>NUCLEOTIDE SEQUENCE [LARGE SCALE GENOMIC DNA]</scope>
    <source>
        <strain evidence="7 8">DSM 24997</strain>
    </source>
</reference>
<keyword evidence="3 6" id="KW-0812">Transmembrane</keyword>
<dbReference type="NCBIfam" id="TIGR02872">
    <property type="entry name" value="spore_ytvI"/>
    <property type="match status" value="1"/>
</dbReference>
<comment type="subcellular location">
    <subcellularLocation>
        <location evidence="1">Membrane</location>
        <topology evidence="1">Multi-pass membrane protein</topology>
    </subcellularLocation>
</comment>
<organism evidence="7 8">
    <name type="scientific">Paenibacillus beijingensis</name>
    <dbReference type="NCBI Taxonomy" id="1126833"/>
    <lineage>
        <taxon>Bacteria</taxon>
        <taxon>Bacillati</taxon>
        <taxon>Bacillota</taxon>
        <taxon>Bacilli</taxon>
        <taxon>Bacillales</taxon>
        <taxon>Paenibacillaceae</taxon>
        <taxon>Paenibacillus</taxon>
    </lineage>
</organism>
<dbReference type="InterPro" id="IPR002549">
    <property type="entry name" value="AI-2E-like"/>
</dbReference>
<feature type="transmembrane region" description="Helical" evidence="6">
    <location>
        <begin position="288"/>
        <end position="308"/>
    </location>
</feature>
<keyword evidence="5 6" id="KW-0472">Membrane</keyword>
<dbReference type="PATRIC" id="fig|1126833.4.peg.3804"/>
<feature type="transmembrane region" description="Helical" evidence="6">
    <location>
        <begin position="9"/>
        <end position="26"/>
    </location>
</feature>
<dbReference type="OrthoDB" id="9774361at2"/>
<dbReference type="EMBL" id="CP011058">
    <property type="protein sequence ID" value="AJY75995.1"/>
    <property type="molecule type" value="Genomic_DNA"/>
</dbReference>
<evidence type="ECO:0000256" key="3">
    <source>
        <dbReference type="ARBA" id="ARBA00022692"/>
    </source>
</evidence>
<evidence type="ECO:0000313" key="7">
    <source>
        <dbReference type="EMBL" id="AJY75995.1"/>
    </source>
</evidence>
<dbReference type="Proteomes" id="UP000032633">
    <property type="component" value="Chromosome"/>
</dbReference>
<proteinExistence type="inferred from homology"/>
<dbReference type="KEGG" id="pbj:VN24_17335"/>
<evidence type="ECO:0000256" key="5">
    <source>
        <dbReference type="ARBA" id="ARBA00023136"/>
    </source>
</evidence>
<evidence type="ECO:0000256" key="6">
    <source>
        <dbReference type="SAM" id="Phobius"/>
    </source>
</evidence>
<sequence length="371" mass="41600">MDRIIVHRVMRGLFVLICIVLLYMAVKYLTPLLYPFLIGWLLAYAMNPLVNVLQRQVKLPRWLAVTITLLLFVTALLTIVTAAVTRIVMEIINLTSSLNGTIEWWKNEFQKIADSPEFQDFINRINSFYQQNPDYQDTIKNQISDTAGLLAGASSDLLTFFLNAIKNTLTSLPNVATILIVVALAGFFISKDWYKHFTRISGWFSPGIRRTTSVIWGDLRKALFGYVRAQLIMISITAAVVITGLLILRVNYAITIGLLIGLVDLLPYLGVGAVFIPWIAYTFLYGDWTLGVGMSVLYIIILVARQMIEPKVLSSSVGLDPLPTLIGMFVGLKLFGVIGLIIGPVTLVILTAFHRANVFRDLYRYVMKGSR</sequence>
<dbReference type="HOGENOM" id="CLU_031275_4_0_9"/>
<dbReference type="Pfam" id="PF01594">
    <property type="entry name" value="AI-2E_transport"/>
    <property type="match status" value="1"/>
</dbReference>
<name>A0A0D5NLG5_9BACL</name>
<accession>A0A0D5NLG5</accession>
<dbReference type="PANTHER" id="PTHR21716:SF68">
    <property type="entry name" value="TRANSPORT PROTEIN YTVI-RELATED"/>
    <property type="match status" value="1"/>
</dbReference>
<evidence type="ECO:0000313" key="8">
    <source>
        <dbReference type="Proteomes" id="UP000032633"/>
    </source>
</evidence>
<feature type="transmembrane region" description="Helical" evidence="6">
    <location>
        <begin position="62"/>
        <end position="89"/>
    </location>
</feature>
<feature type="transmembrane region" description="Helical" evidence="6">
    <location>
        <begin position="328"/>
        <end position="353"/>
    </location>
</feature>
<keyword evidence="8" id="KW-1185">Reference proteome</keyword>
<gene>
    <name evidence="7" type="ORF">VN24_17335</name>
</gene>
<comment type="similarity">
    <text evidence="2">Belongs to the autoinducer-2 exporter (AI-2E) (TC 2.A.86) family.</text>
</comment>
<dbReference type="RefSeq" id="WP_045671423.1">
    <property type="nucleotide sequence ID" value="NZ_CP011058.1"/>
</dbReference>
<dbReference type="InterPro" id="IPR014227">
    <property type="entry name" value="YtvI-like"/>
</dbReference>
<reference evidence="8" key="2">
    <citation type="submission" date="2015-03" db="EMBL/GenBank/DDBJ databases">
        <title>Genome sequence of Paenibacillus beijingensis strain DSM 24997T.</title>
        <authorList>
            <person name="Kwak Y."/>
            <person name="Shin J.-H."/>
        </authorList>
    </citation>
    <scope>NUCLEOTIDE SEQUENCE [LARGE SCALE GENOMIC DNA]</scope>
    <source>
        <strain evidence="8">DSM 24997</strain>
    </source>
</reference>
<feature type="transmembrane region" description="Helical" evidence="6">
    <location>
        <begin position="254"/>
        <end position="281"/>
    </location>
</feature>
<feature type="transmembrane region" description="Helical" evidence="6">
    <location>
        <begin position="32"/>
        <end position="50"/>
    </location>
</feature>
<evidence type="ECO:0000256" key="4">
    <source>
        <dbReference type="ARBA" id="ARBA00022989"/>
    </source>
</evidence>
<keyword evidence="4 6" id="KW-1133">Transmembrane helix</keyword>
<dbReference type="GO" id="GO:0016020">
    <property type="term" value="C:membrane"/>
    <property type="evidence" value="ECO:0007669"/>
    <property type="project" value="UniProtKB-SubCell"/>
</dbReference>
<feature type="transmembrane region" description="Helical" evidence="6">
    <location>
        <begin position="229"/>
        <end position="248"/>
    </location>
</feature>
<dbReference type="STRING" id="1126833.VN24_17335"/>